<organism evidence="1 2">
    <name type="scientific">Hyphomicrobium sulfonivorans</name>
    <dbReference type="NCBI Taxonomy" id="121290"/>
    <lineage>
        <taxon>Bacteria</taxon>
        <taxon>Pseudomonadati</taxon>
        <taxon>Pseudomonadota</taxon>
        <taxon>Alphaproteobacteria</taxon>
        <taxon>Hyphomicrobiales</taxon>
        <taxon>Hyphomicrobiaceae</taxon>
        <taxon>Hyphomicrobium</taxon>
    </lineage>
</organism>
<dbReference type="STRING" id="121290.APY04_0223"/>
<gene>
    <name evidence="1" type="ORF">APY04_0223</name>
</gene>
<comment type="caution">
    <text evidence="1">The sequence shown here is derived from an EMBL/GenBank/DDBJ whole genome shotgun (WGS) entry which is preliminary data.</text>
</comment>
<proteinExistence type="predicted"/>
<sequence>MRAMQRLSSVAAAHSFVGVLLSAEGHQARSVRTMRSEVSALPSVAVSAPEHVSGPYV</sequence>
<evidence type="ECO:0000313" key="2">
    <source>
        <dbReference type="Proteomes" id="UP000059074"/>
    </source>
</evidence>
<dbReference type="EMBL" id="LMTR01000015">
    <property type="protein sequence ID" value="KWT71940.1"/>
    <property type="molecule type" value="Genomic_DNA"/>
</dbReference>
<name>A0A120CY40_HYPSL</name>
<dbReference type="Proteomes" id="UP000059074">
    <property type="component" value="Unassembled WGS sequence"/>
</dbReference>
<reference evidence="1 2" key="1">
    <citation type="submission" date="2015-10" db="EMBL/GenBank/DDBJ databases">
        <title>Transcriptomic analysis of a linuron degrading triple-species bacterial consortium.</title>
        <authorList>
            <person name="Albers P."/>
        </authorList>
    </citation>
    <scope>NUCLEOTIDE SEQUENCE [LARGE SCALE GENOMIC DNA]</scope>
    <source>
        <strain evidence="1 2">WDL6</strain>
    </source>
</reference>
<dbReference type="PATRIC" id="fig|121290.4.peg.2871"/>
<evidence type="ECO:0000313" key="1">
    <source>
        <dbReference type="EMBL" id="KWT71940.1"/>
    </source>
</evidence>
<keyword evidence="2" id="KW-1185">Reference proteome</keyword>
<accession>A0A120CY40</accession>
<protein>
    <submittedName>
        <fullName evidence="1">Uncharacterized protein</fullName>
    </submittedName>
</protein>
<dbReference type="AlphaFoldDB" id="A0A120CY40"/>